<protein>
    <submittedName>
        <fullName evidence="3">Uncharacterized protein</fullName>
    </submittedName>
</protein>
<dbReference type="KEGG" id="cln:UPTC3659_1002"/>
<reference evidence="3" key="2">
    <citation type="submission" date="2016-07" db="EMBL/GenBank/DDBJ databases">
        <authorList>
            <person name="Miller W.G."/>
            <person name="Yee E."/>
            <person name="Chapman M.H."/>
            <person name="Smith T.P.L."/>
            <person name="Bono J.L."/>
            <person name="Huynh S."/>
            <person name="Parker C.T."/>
            <person name="Vandamme P."/>
            <person name="Luong K."/>
            <person name="Korlach J."/>
        </authorList>
    </citation>
    <scope>NUCLEOTIDE SEQUENCE</scope>
    <source>
        <strain evidence="3">NCTC 11845</strain>
    </source>
</reference>
<evidence type="ECO:0000313" key="2">
    <source>
        <dbReference type="EMBL" id="AJD01835.1"/>
    </source>
</evidence>
<reference evidence="3 4" key="1">
    <citation type="journal article" date="2014" name="Genome Biol. Evol.">
        <title>Comparative Genomics of the Campylobacter lari Group.</title>
        <authorList>
            <person name="Miller W.G."/>
            <person name="Yee E."/>
            <person name="Chapman M.H."/>
            <person name="Smith T.P."/>
            <person name="Bono J.L."/>
            <person name="Huynh S."/>
            <person name="Parker C.T."/>
            <person name="Vandamme P."/>
            <person name="Luong K."/>
            <person name="Korlach J."/>
        </authorList>
    </citation>
    <scope>NUCLEOTIDE SEQUENCE [LARGE SCALE GENOMIC DNA]</scope>
    <source>
        <strain evidence="3">NCTC 11845</strain>
        <strain evidence="4">RM3659</strain>
    </source>
</reference>
<evidence type="ECO:0000313" key="4">
    <source>
        <dbReference type="Proteomes" id="UP000031130"/>
    </source>
</evidence>
<dbReference type="EMBL" id="CP007775">
    <property type="protein sequence ID" value="AJD01843.1"/>
    <property type="molecule type" value="Genomic_DNA"/>
</dbReference>
<evidence type="ECO:0000313" key="3">
    <source>
        <dbReference type="EMBL" id="AJD01843.1"/>
    </source>
</evidence>
<gene>
    <name evidence="2" type="ORF">UPTC3659_0994</name>
    <name evidence="3" type="ORF">UPTC3659_1002</name>
</gene>
<feature type="coiled-coil region" evidence="1">
    <location>
        <begin position="126"/>
        <end position="157"/>
    </location>
</feature>
<organism evidence="3 4">
    <name type="scientific">Campylobacter lari NCTC 11845</name>
    <dbReference type="NCBI Taxonomy" id="1388749"/>
    <lineage>
        <taxon>Bacteria</taxon>
        <taxon>Pseudomonadati</taxon>
        <taxon>Campylobacterota</taxon>
        <taxon>Epsilonproteobacteria</taxon>
        <taxon>Campylobacterales</taxon>
        <taxon>Campylobacteraceae</taxon>
        <taxon>Campylobacter</taxon>
    </lineage>
</organism>
<accession>A0A0A8HVX7</accession>
<name>A0A0A8HVX7_CAMLA</name>
<evidence type="ECO:0000256" key="1">
    <source>
        <dbReference type="SAM" id="Coils"/>
    </source>
</evidence>
<proteinExistence type="predicted"/>
<dbReference type="HOGENOM" id="CLU_695933_0_0_7"/>
<dbReference type="RefSeq" id="WP_039626203.1">
    <property type="nucleotide sequence ID" value="NZ_CP007775.1"/>
</dbReference>
<keyword evidence="1" id="KW-0175">Coiled coil</keyword>
<dbReference type="KEGG" id="cln:UPTC3659_0994"/>
<dbReference type="EMBL" id="CP007775">
    <property type="protein sequence ID" value="AJD01835.1"/>
    <property type="molecule type" value="Genomic_DNA"/>
</dbReference>
<dbReference type="Proteomes" id="UP000031130">
    <property type="component" value="Chromosome"/>
</dbReference>
<sequence>MKYYATIYIHPMDWNIPHVFLGLTKGKSPDELDKIDEQLRQEYLKNKEWNKIDQKWYKQIYPSIVDNDFKDEGFFGFAPVESAPSHWGKVYENNQYIPKWDNNFQQYICTDERPSSTFWQQNRCVLEISQEQYEVLLNEIKKEAEKTKNRNPNLQKDDSKMISLEILRKNLYYNSTPIGINGYKIFPHIHNCVTWVIQRLSDIGIEVINTDEWIPDFPILDNLKENLNTIKFLHSIFLKFQNIDDNLQSVKGARAFITWTRSMLDNNYICYVNQENLEKKIQTFCKKNIENQRYYESIKKFYDKASQLKSIYNKLNLCLESITKKFNTSIKGDFKLIYFDRKDRQIKLLKADNDYEAIVIQDLDLSQKYNNFSASKFYPFVFIPKDEMISRMLYHKYDYGNISQEYQKDKNEFYFNVLAGEKSDKYWSSSYHKMTKNLRKIHAS</sequence>
<dbReference type="AlphaFoldDB" id="A0A0A8HVX7"/>